<dbReference type="Pfam" id="PF01261">
    <property type="entry name" value="AP_endonuc_2"/>
    <property type="match status" value="1"/>
</dbReference>
<comment type="caution">
    <text evidence="3">The sequence shown here is derived from an EMBL/GenBank/DDBJ whole genome shotgun (WGS) entry which is preliminary data.</text>
</comment>
<evidence type="ECO:0000313" key="3">
    <source>
        <dbReference type="EMBL" id="GGC94122.1"/>
    </source>
</evidence>
<evidence type="ECO:0000313" key="4">
    <source>
        <dbReference type="Proteomes" id="UP000597761"/>
    </source>
</evidence>
<dbReference type="Proteomes" id="UP000597761">
    <property type="component" value="Unassembled WGS sequence"/>
</dbReference>
<dbReference type="InterPro" id="IPR050312">
    <property type="entry name" value="IolE/XylAMocC-like"/>
</dbReference>
<dbReference type="EMBL" id="BMJI01000013">
    <property type="protein sequence ID" value="GGC94122.1"/>
    <property type="molecule type" value="Genomic_DNA"/>
</dbReference>
<dbReference type="Gene3D" id="3.20.20.150">
    <property type="entry name" value="Divalent-metal-dependent TIM barrel enzymes"/>
    <property type="match status" value="1"/>
</dbReference>
<keyword evidence="1" id="KW-0119">Carbohydrate metabolism</keyword>
<dbReference type="PANTHER" id="PTHR12110:SF41">
    <property type="entry name" value="INOSOSE DEHYDRATASE"/>
    <property type="match status" value="1"/>
</dbReference>
<name>A0ABQ1PBS3_9MICC</name>
<keyword evidence="4" id="KW-1185">Reference proteome</keyword>
<dbReference type="InterPro" id="IPR036237">
    <property type="entry name" value="Xyl_isomerase-like_sf"/>
</dbReference>
<accession>A0ABQ1PBS3</accession>
<dbReference type="GO" id="GO:0016853">
    <property type="term" value="F:isomerase activity"/>
    <property type="evidence" value="ECO:0007669"/>
    <property type="project" value="UniProtKB-KW"/>
</dbReference>
<sequence>MRYALQLYTVREAMSADLAGTVARVAQIGYTAVEPYNFVATVDELEAALRENGLTAPSGHAPLLSADQEEIFAAAKQLGIETVIDPHVDRSRWQNAEDIAATAQALNAAAAAGAKHGIRVGYHNHEFELQSRIDSRSGLEVLADHLDDAVVLEVDTYWAAVGGEDPVELLRRLGDRVRFVHIKDGPLTTEDKDQVAVGSGKMPIRDVLAAGTSIETAVVELDDFTGDIFTAVADSLAFLNSDEATTKGATR</sequence>
<evidence type="ECO:0000256" key="1">
    <source>
        <dbReference type="ARBA" id="ARBA00023277"/>
    </source>
</evidence>
<proteinExistence type="predicted"/>
<protein>
    <submittedName>
        <fullName evidence="3">Xylose isomerase</fullName>
    </submittedName>
</protein>
<reference evidence="4" key="1">
    <citation type="journal article" date="2019" name="Int. J. Syst. Evol. Microbiol.">
        <title>The Global Catalogue of Microorganisms (GCM) 10K type strain sequencing project: providing services to taxonomists for standard genome sequencing and annotation.</title>
        <authorList>
            <consortium name="The Broad Institute Genomics Platform"/>
            <consortium name="The Broad Institute Genome Sequencing Center for Infectious Disease"/>
            <person name="Wu L."/>
            <person name="Ma J."/>
        </authorList>
    </citation>
    <scope>NUCLEOTIDE SEQUENCE [LARGE SCALE GENOMIC DNA]</scope>
    <source>
        <strain evidence="4">CGMCC 1.15480</strain>
    </source>
</reference>
<dbReference type="SUPFAM" id="SSF51658">
    <property type="entry name" value="Xylose isomerase-like"/>
    <property type="match status" value="1"/>
</dbReference>
<dbReference type="RefSeq" id="WP_188668403.1">
    <property type="nucleotide sequence ID" value="NZ_BMJI01000013.1"/>
</dbReference>
<dbReference type="PANTHER" id="PTHR12110">
    <property type="entry name" value="HYDROXYPYRUVATE ISOMERASE"/>
    <property type="match status" value="1"/>
</dbReference>
<feature type="domain" description="Xylose isomerase-like TIM barrel" evidence="2">
    <location>
        <begin position="22"/>
        <end position="209"/>
    </location>
</feature>
<evidence type="ECO:0000259" key="2">
    <source>
        <dbReference type="Pfam" id="PF01261"/>
    </source>
</evidence>
<gene>
    <name evidence="3" type="ORF">GCM10011512_21440</name>
</gene>
<organism evidence="3 4">
    <name type="scientific">Tersicoccus solisilvae</name>
    <dbReference type="NCBI Taxonomy" id="1882339"/>
    <lineage>
        <taxon>Bacteria</taxon>
        <taxon>Bacillati</taxon>
        <taxon>Actinomycetota</taxon>
        <taxon>Actinomycetes</taxon>
        <taxon>Micrococcales</taxon>
        <taxon>Micrococcaceae</taxon>
        <taxon>Tersicoccus</taxon>
    </lineage>
</organism>
<dbReference type="InterPro" id="IPR013022">
    <property type="entry name" value="Xyl_isomerase-like_TIM-brl"/>
</dbReference>
<keyword evidence="3" id="KW-0413">Isomerase</keyword>